<proteinExistence type="inferred from homology"/>
<dbReference type="InterPro" id="IPR003329">
    <property type="entry name" value="Cytidylyl_trans"/>
</dbReference>
<dbReference type="AlphaFoldDB" id="A0A380TA26"/>
<dbReference type="Gene3D" id="3.90.550.10">
    <property type="entry name" value="Spore Coat Polysaccharide Biosynthesis Protein SpsA, Chain A"/>
    <property type="match status" value="1"/>
</dbReference>
<accession>A0A380TA26</accession>
<evidence type="ECO:0000256" key="2">
    <source>
        <dbReference type="ARBA" id="ARBA00001946"/>
    </source>
</evidence>
<comment type="catalytic activity">
    <reaction evidence="1">
        <text>an N-acylneuraminate + CTP = a CMP-N-acyl-beta-neuraminate + diphosphate</text>
        <dbReference type="Rhea" id="RHEA:11344"/>
        <dbReference type="ChEBI" id="CHEBI:33019"/>
        <dbReference type="ChEBI" id="CHEBI:37563"/>
        <dbReference type="ChEBI" id="CHEBI:60073"/>
        <dbReference type="ChEBI" id="CHEBI:68671"/>
        <dbReference type="EC" id="2.7.7.43"/>
    </reaction>
</comment>
<evidence type="ECO:0000313" key="11">
    <source>
        <dbReference type="EMBL" id="SUS05079.1"/>
    </source>
</evidence>
<dbReference type="PANTHER" id="PTHR21485:SF3">
    <property type="entry name" value="N-ACYLNEURAMINATE CYTIDYLYLTRANSFERASE"/>
    <property type="match status" value="1"/>
</dbReference>
<comment type="similarity">
    <text evidence="5">Belongs to the CMP-NeuNAc synthase family.</text>
</comment>
<dbReference type="SUPFAM" id="SSF56784">
    <property type="entry name" value="HAD-like"/>
    <property type="match status" value="1"/>
</dbReference>
<evidence type="ECO:0000256" key="5">
    <source>
        <dbReference type="ARBA" id="ARBA00010726"/>
    </source>
</evidence>
<dbReference type="InterPro" id="IPR036412">
    <property type="entry name" value="HAD-like_sf"/>
</dbReference>
<evidence type="ECO:0000256" key="7">
    <source>
        <dbReference type="ARBA" id="ARBA00012491"/>
    </source>
</evidence>
<reference evidence="11" key="1">
    <citation type="submission" date="2018-07" db="EMBL/GenBank/DDBJ databases">
        <authorList>
            <person name="Quirk P.G."/>
            <person name="Krulwich T.A."/>
        </authorList>
    </citation>
    <scope>NUCLEOTIDE SEQUENCE</scope>
</reference>
<dbReference type="UniPathway" id="UPA00628"/>
<evidence type="ECO:0000256" key="6">
    <source>
        <dbReference type="ARBA" id="ARBA00011881"/>
    </source>
</evidence>
<dbReference type="InterPro" id="IPR023214">
    <property type="entry name" value="HAD_sf"/>
</dbReference>
<dbReference type="InterPro" id="IPR029044">
    <property type="entry name" value="Nucleotide-diphossugar_trans"/>
</dbReference>
<evidence type="ECO:0000256" key="10">
    <source>
        <dbReference type="ARBA" id="ARBA00022842"/>
    </source>
</evidence>
<evidence type="ECO:0000256" key="4">
    <source>
        <dbReference type="ARBA" id="ARBA00005893"/>
    </source>
</evidence>
<sequence>MDVLAVIPVVDQAVLRPLGGRPLLQRAIEQARSARAIDRTAVVSTNSEVLGLAAESGADVVGMPAEMSPSDAAKALMQAADQLSARDGFAPQVALVLDPLFPLRTPASLDQAIEHLFRCGADSLVSVHPLTEALWVQAEGGMAQPFDGPPNQVRFVENGAIVAVRMSVFEADARLPAGRVVLYAMPALQGLRLRGEDDWQAADALVRRFAGVRATDLLRPVKLLVLDFDGVMTDNRVLVMEDGREGVLCSRGDGFGFDLLRAVDFPALVISKEGNPVVGARCRKLKIPCEQGIGDKLPVLERLVRERGLTLAEVAYMGNDLNDLECMRACGVAIAPADAHPTVLAIANIITEAPGGFGAVREICDVIAAQAAAAHVAAIPGAAL</sequence>
<dbReference type="SFLD" id="SFLDS00003">
    <property type="entry name" value="Haloacid_Dehalogenase"/>
    <property type="match status" value="1"/>
</dbReference>
<evidence type="ECO:0000256" key="9">
    <source>
        <dbReference type="ARBA" id="ARBA00022801"/>
    </source>
</evidence>
<dbReference type="GO" id="GO:0006054">
    <property type="term" value="P:N-acetylneuraminate metabolic process"/>
    <property type="evidence" value="ECO:0007669"/>
    <property type="project" value="UniProtKB-UniPathway"/>
</dbReference>
<dbReference type="GO" id="GO:0046872">
    <property type="term" value="F:metal ion binding"/>
    <property type="evidence" value="ECO:0007669"/>
    <property type="project" value="UniProtKB-KW"/>
</dbReference>
<keyword evidence="10" id="KW-0460">Magnesium</keyword>
<dbReference type="InterPro" id="IPR010023">
    <property type="entry name" value="KdsC_fam"/>
</dbReference>
<dbReference type="Gene3D" id="3.40.50.1000">
    <property type="entry name" value="HAD superfamily/HAD-like"/>
    <property type="match status" value="1"/>
</dbReference>
<dbReference type="SFLD" id="SFLDG01136">
    <property type="entry name" value="C1.6:_Phosphoserine_Phosphatas"/>
    <property type="match status" value="1"/>
</dbReference>
<dbReference type="PANTHER" id="PTHR21485">
    <property type="entry name" value="HAD SUPERFAMILY MEMBERS CMAS AND KDSC"/>
    <property type="match status" value="1"/>
</dbReference>
<dbReference type="Pfam" id="PF02348">
    <property type="entry name" value="CTP_transf_3"/>
    <property type="match status" value="1"/>
</dbReference>
<protein>
    <recommendedName>
        <fullName evidence="7">N-acylneuraminate cytidylyltransferase</fullName>
        <ecNumber evidence="7">2.7.7.43</ecNumber>
    </recommendedName>
</protein>
<comment type="similarity">
    <text evidence="4">Belongs to the KdsC family.</text>
</comment>
<dbReference type="Pfam" id="PF08282">
    <property type="entry name" value="Hydrolase_3"/>
    <property type="match status" value="1"/>
</dbReference>
<keyword evidence="8" id="KW-0479">Metal-binding</keyword>
<comment type="subunit">
    <text evidence="6">Homotetramer.</text>
</comment>
<evidence type="ECO:0000256" key="3">
    <source>
        <dbReference type="ARBA" id="ARBA00005141"/>
    </source>
</evidence>
<comment type="cofactor">
    <cofactor evidence="2">
        <name>Mg(2+)</name>
        <dbReference type="ChEBI" id="CHEBI:18420"/>
    </cofactor>
</comment>
<comment type="pathway">
    <text evidence="3">Amino-sugar metabolism; N-acetylneuraminate metabolism.</text>
</comment>
<dbReference type="GO" id="GO:0016788">
    <property type="term" value="F:hydrolase activity, acting on ester bonds"/>
    <property type="evidence" value="ECO:0007669"/>
    <property type="project" value="InterPro"/>
</dbReference>
<dbReference type="SUPFAM" id="SSF53448">
    <property type="entry name" value="Nucleotide-diphospho-sugar transferases"/>
    <property type="match status" value="1"/>
</dbReference>
<name>A0A380TA26_9ZZZZ</name>
<dbReference type="SFLD" id="SFLDG01138">
    <property type="entry name" value="C1.6.2:_Deoxy-d-mannose-octulo"/>
    <property type="match status" value="1"/>
</dbReference>
<keyword evidence="9 11" id="KW-0378">Hydrolase</keyword>
<evidence type="ECO:0000256" key="8">
    <source>
        <dbReference type="ARBA" id="ARBA00022723"/>
    </source>
</evidence>
<organism evidence="11">
    <name type="scientific">metagenome</name>
    <dbReference type="NCBI Taxonomy" id="256318"/>
    <lineage>
        <taxon>unclassified sequences</taxon>
        <taxon>metagenomes</taxon>
    </lineage>
</organism>
<dbReference type="InterPro" id="IPR050793">
    <property type="entry name" value="CMP-NeuNAc_synthase"/>
</dbReference>
<dbReference type="EC" id="2.7.7.43" evidence="7"/>
<gene>
    <name evidence="11" type="primary">kdsC</name>
    <name evidence="11" type="ORF">DF3PB_170014</name>
</gene>
<evidence type="ECO:0000256" key="1">
    <source>
        <dbReference type="ARBA" id="ARBA00001862"/>
    </source>
</evidence>
<dbReference type="GO" id="GO:0008781">
    <property type="term" value="F:N-acylneuraminate cytidylyltransferase activity"/>
    <property type="evidence" value="ECO:0007669"/>
    <property type="project" value="UniProtKB-EC"/>
</dbReference>
<dbReference type="EMBL" id="UIDG01000079">
    <property type="protein sequence ID" value="SUS05079.1"/>
    <property type="molecule type" value="Genomic_DNA"/>
</dbReference>